<dbReference type="EMBL" id="VSSQ01054751">
    <property type="protein sequence ID" value="MPN08666.1"/>
    <property type="molecule type" value="Genomic_DNA"/>
</dbReference>
<comment type="caution">
    <text evidence="1">The sequence shown here is derived from an EMBL/GenBank/DDBJ whole genome shotgun (WGS) entry which is preliminary data.</text>
</comment>
<gene>
    <name evidence="1" type="ORF">SDC9_155951</name>
</gene>
<reference evidence="1" key="1">
    <citation type="submission" date="2019-08" db="EMBL/GenBank/DDBJ databases">
        <authorList>
            <person name="Kucharzyk K."/>
            <person name="Murdoch R.W."/>
            <person name="Higgins S."/>
            <person name="Loffler F."/>
        </authorList>
    </citation>
    <scope>NUCLEOTIDE SEQUENCE</scope>
</reference>
<protein>
    <submittedName>
        <fullName evidence="1">Uncharacterized protein</fullName>
    </submittedName>
</protein>
<organism evidence="1">
    <name type="scientific">bioreactor metagenome</name>
    <dbReference type="NCBI Taxonomy" id="1076179"/>
    <lineage>
        <taxon>unclassified sequences</taxon>
        <taxon>metagenomes</taxon>
        <taxon>ecological metagenomes</taxon>
    </lineage>
</organism>
<dbReference type="AlphaFoldDB" id="A0A645F4W4"/>
<evidence type="ECO:0000313" key="1">
    <source>
        <dbReference type="EMBL" id="MPN08666.1"/>
    </source>
</evidence>
<sequence length="104" mass="11589">MSQRIVDTFEVIHIKEYASCVKRLPVIRYGLGHDFHKTLSVDKPRQGIVIEHDPQTVGHGFAFGDIGVDPHQFQRMTILKGLGKSDGLYPSIGTHSVFDAVFAL</sequence>
<accession>A0A645F4W4</accession>
<name>A0A645F4W4_9ZZZZ</name>
<proteinExistence type="predicted"/>